<evidence type="ECO:0000256" key="3">
    <source>
        <dbReference type="ARBA" id="ARBA00022448"/>
    </source>
</evidence>
<accession>A0ABN8RKM6</accession>
<organism evidence="10 11">
    <name type="scientific">Porites evermanni</name>
    <dbReference type="NCBI Taxonomy" id="104178"/>
    <lineage>
        <taxon>Eukaryota</taxon>
        <taxon>Metazoa</taxon>
        <taxon>Cnidaria</taxon>
        <taxon>Anthozoa</taxon>
        <taxon>Hexacorallia</taxon>
        <taxon>Scleractinia</taxon>
        <taxon>Fungiina</taxon>
        <taxon>Poritidae</taxon>
        <taxon>Porites</taxon>
    </lineage>
</organism>
<evidence type="ECO:0000256" key="2">
    <source>
        <dbReference type="ARBA" id="ARBA00005895"/>
    </source>
</evidence>
<dbReference type="EMBL" id="CALNXI010001933">
    <property type="protein sequence ID" value="CAH3179945.1"/>
    <property type="molecule type" value="Genomic_DNA"/>
</dbReference>
<proteinExistence type="inferred from homology"/>
<evidence type="ECO:0000313" key="11">
    <source>
        <dbReference type="Proteomes" id="UP001159427"/>
    </source>
</evidence>
<comment type="similarity">
    <text evidence="2">Belongs to the ATPase F chain family.</text>
</comment>
<comment type="caution">
    <text evidence="10">The sequence shown here is derived from an EMBL/GenBank/DDBJ whole genome shotgun (WGS) entry which is preliminary data.</text>
</comment>
<protein>
    <submittedName>
        <fullName evidence="10">Uncharacterized protein</fullName>
    </submittedName>
</protein>
<keyword evidence="7" id="KW-0496">Mitochondrion</keyword>
<gene>
    <name evidence="10" type="ORF">PEVE_00012653</name>
</gene>
<evidence type="ECO:0000256" key="7">
    <source>
        <dbReference type="ARBA" id="ARBA00023128"/>
    </source>
</evidence>
<keyword evidence="11" id="KW-1185">Reference proteome</keyword>
<keyword evidence="6" id="KW-0406">Ion transport</keyword>
<evidence type="ECO:0000256" key="4">
    <source>
        <dbReference type="ARBA" id="ARBA00022547"/>
    </source>
</evidence>
<evidence type="ECO:0000256" key="5">
    <source>
        <dbReference type="ARBA" id="ARBA00022781"/>
    </source>
</evidence>
<evidence type="ECO:0000256" key="6">
    <source>
        <dbReference type="ARBA" id="ARBA00023065"/>
    </source>
</evidence>
<dbReference type="Pfam" id="PF10206">
    <property type="entry name" value="WRW"/>
    <property type="match status" value="1"/>
</dbReference>
<keyword evidence="5" id="KW-0375">Hydrogen ion transport</keyword>
<evidence type="ECO:0000256" key="9">
    <source>
        <dbReference type="ARBA" id="ARBA00023310"/>
    </source>
</evidence>
<keyword evidence="3" id="KW-0813">Transport</keyword>
<dbReference type="InterPro" id="IPR019344">
    <property type="entry name" value="F1F0-ATPsyn_F_prd"/>
</dbReference>
<keyword evidence="9" id="KW-0066">ATP synthesis</keyword>
<evidence type="ECO:0000313" key="10">
    <source>
        <dbReference type="EMBL" id="CAH3179945.1"/>
    </source>
</evidence>
<keyword evidence="4" id="KW-0138">CF(0)</keyword>
<reference evidence="10 11" key="1">
    <citation type="submission" date="2022-05" db="EMBL/GenBank/DDBJ databases">
        <authorList>
            <consortium name="Genoscope - CEA"/>
            <person name="William W."/>
        </authorList>
    </citation>
    <scope>NUCLEOTIDE SEQUENCE [LARGE SCALE GENOMIC DNA]</scope>
</reference>
<name>A0ABN8RKM6_9CNID</name>
<sequence>MTSFGDTKLRNLGDYFGGNISRGADPMWQGWKRIWNSYRAKYVTCKNARMTPFLHIVFLSMALNYAIDYPHLKELFVCVKSCFIFFFSKHILCGGSITENCVKFLVSVQCYAGLQDYKCSGFIFCCN</sequence>
<evidence type="ECO:0000256" key="8">
    <source>
        <dbReference type="ARBA" id="ARBA00023136"/>
    </source>
</evidence>
<keyword evidence="8" id="KW-0472">Membrane</keyword>
<evidence type="ECO:0000256" key="1">
    <source>
        <dbReference type="ARBA" id="ARBA00004325"/>
    </source>
</evidence>
<comment type="subcellular location">
    <subcellularLocation>
        <location evidence="1">Mitochondrion membrane</location>
    </subcellularLocation>
</comment>
<dbReference type="Proteomes" id="UP001159427">
    <property type="component" value="Unassembled WGS sequence"/>
</dbReference>